<sequence>MSTAETVRSSDRDQALRAIVEATSAAIADDPDKAHARFGATGAGGDGLRTEIRIGGHTVLVDEPPALGGDGAAPNPVENALAGLLSCQVVTYRFWAAKLGIPLDGVRIDVEGDLDVRGFFGLDSAVRPGFAEVRLRVTLDGPAARERYRELAAAVDQHCPVLDLFRNATPVSTRLVTGEAG</sequence>
<evidence type="ECO:0000313" key="1">
    <source>
        <dbReference type="EMBL" id="NMI01185.1"/>
    </source>
</evidence>
<organism evidence="1 2">
    <name type="scientific">Pseudonocardia acidicola</name>
    <dbReference type="NCBI Taxonomy" id="2724939"/>
    <lineage>
        <taxon>Bacteria</taxon>
        <taxon>Bacillati</taxon>
        <taxon>Actinomycetota</taxon>
        <taxon>Actinomycetes</taxon>
        <taxon>Pseudonocardiales</taxon>
        <taxon>Pseudonocardiaceae</taxon>
        <taxon>Pseudonocardia</taxon>
    </lineage>
</organism>
<name>A0ABX1SHX2_9PSEU</name>
<protein>
    <submittedName>
        <fullName evidence="1">OsmC family protein</fullName>
    </submittedName>
</protein>
<proteinExistence type="predicted"/>
<gene>
    <name evidence="1" type="ORF">HF526_28365</name>
</gene>
<dbReference type="SUPFAM" id="SSF82784">
    <property type="entry name" value="OsmC-like"/>
    <property type="match status" value="1"/>
</dbReference>
<dbReference type="PANTHER" id="PTHR35368">
    <property type="entry name" value="HYDROPEROXIDE REDUCTASE"/>
    <property type="match status" value="1"/>
</dbReference>
<dbReference type="RefSeq" id="WP_169384645.1">
    <property type="nucleotide sequence ID" value="NZ_JAAXLA010000076.1"/>
</dbReference>
<dbReference type="Proteomes" id="UP000820669">
    <property type="component" value="Unassembled WGS sequence"/>
</dbReference>
<dbReference type="PANTHER" id="PTHR35368:SF1">
    <property type="entry name" value="HYDROPEROXIDE REDUCTASE"/>
    <property type="match status" value="1"/>
</dbReference>
<dbReference type="Pfam" id="PF02566">
    <property type="entry name" value="OsmC"/>
    <property type="match status" value="1"/>
</dbReference>
<evidence type="ECO:0000313" key="2">
    <source>
        <dbReference type="Proteomes" id="UP000820669"/>
    </source>
</evidence>
<dbReference type="InterPro" id="IPR052924">
    <property type="entry name" value="OsmC/Ohr_hydroprdx_reductase"/>
</dbReference>
<accession>A0ABX1SHX2</accession>
<dbReference type="Gene3D" id="3.30.300.20">
    <property type="match status" value="1"/>
</dbReference>
<comment type="caution">
    <text evidence="1">The sequence shown here is derived from an EMBL/GenBank/DDBJ whole genome shotgun (WGS) entry which is preliminary data.</text>
</comment>
<dbReference type="InterPro" id="IPR015946">
    <property type="entry name" value="KH_dom-like_a/b"/>
</dbReference>
<dbReference type="EMBL" id="JAAXLA010000076">
    <property type="protein sequence ID" value="NMI01185.1"/>
    <property type="molecule type" value="Genomic_DNA"/>
</dbReference>
<keyword evidence="2" id="KW-1185">Reference proteome</keyword>
<dbReference type="InterPro" id="IPR003718">
    <property type="entry name" value="OsmC/Ohr_fam"/>
</dbReference>
<dbReference type="InterPro" id="IPR036102">
    <property type="entry name" value="OsmC/Ohrsf"/>
</dbReference>
<reference evidence="1 2" key="1">
    <citation type="submission" date="2020-04" db="EMBL/GenBank/DDBJ databases">
        <authorList>
            <person name="Klaysubun C."/>
            <person name="Duangmal K."/>
            <person name="Lipun K."/>
        </authorList>
    </citation>
    <scope>NUCLEOTIDE SEQUENCE [LARGE SCALE GENOMIC DNA]</scope>
    <source>
        <strain evidence="1 2">K10HN5</strain>
    </source>
</reference>